<protein>
    <submittedName>
        <fullName evidence="6">RTA1 like protein-domain-containing protein</fullName>
    </submittedName>
</protein>
<dbReference type="PANTHER" id="PTHR31465:SF27">
    <property type="entry name" value="DOMAIN PROTEIN, PUTATIVE (AFU_ORTHOLOGUE AFUA_3G01030)-RELATED"/>
    <property type="match status" value="1"/>
</dbReference>
<dbReference type="GO" id="GO:0016020">
    <property type="term" value="C:membrane"/>
    <property type="evidence" value="ECO:0007669"/>
    <property type="project" value="UniProtKB-SubCell"/>
</dbReference>
<keyword evidence="4 5" id="KW-0472">Membrane</keyword>
<dbReference type="InterPro" id="IPR007568">
    <property type="entry name" value="RTA1"/>
</dbReference>
<gene>
    <name evidence="6" type="ORF">B0T11DRAFT_292980</name>
</gene>
<sequence length="296" mass="33348">MAVLKTYNGYPLWLYLPSTVAAVIFTVLFVLGAAAISWRMWTTRAWYCTAFLIGVLFQVVGYAARAAARDKTDELVPYIIQSVLILVSPALFAASVYMVLGRVIVSIRAERHSIIRVKRLTLLFVMGDVVSFVVQSSGAGLMVMDGMMKTGEKIIIGGLFVQIIVFGLFIVTSIIFHRRVNKHDPTTSQTYGDGWRRTLIMLYTVSMLILVRSVFRAIEYIMGNDGYLLRHEWTLYVFDATLMFFVVAIFAWEFPGNFKVKSAQFEMSSQEEALSSTPQFGATTEIRTESQGKARY</sequence>
<keyword evidence="3 5" id="KW-1133">Transmembrane helix</keyword>
<comment type="subcellular location">
    <subcellularLocation>
        <location evidence="1">Membrane</location>
        <topology evidence="1">Multi-pass membrane protein</topology>
    </subcellularLocation>
</comment>
<keyword evidence="7" id="KW-1185">Reference proteome</keyword>
<name>A0A8K0TMY4_9PEZI</name>
<feature type="transmembrane region" description="Helical" evidence="5">
    <location>
        <begin position="12"/>
        <end position="38"/>
    </location>
</feature>
<evidence type="ECO:0000256" key="4">
    <source>
        <dbReference type="ARBA" id="ARBA00023136"/>
    </source>
</evidence>
<dbReference type="OrthoDB" id="3358017at2759"/>
<feature type="transmembrane region" description="Helical" evidence="5">
    <location>
        <begin position="154"/>
        <end position="177"/>
    </location>
</feature>
<evidence type="ECO:0000256" key="2">
    <source>
        <dbReference type="ARBA" id="ARBA00022692"/>
    </source>
</evidence>
<dbReference type="AlphaFoldDB" id="A0A8K0TMY4"/>
<feature type="transmembrane region" description="Helical" evidence="5">
    <location>
        <begin position="198"/>
        <end position="215"/>
    </location>
</feature>
<evidence type="ECO:0000313" key="7">
    <source>
        <dbReference type="Proteomes" id="UP000813385"/>
    </source>
</evidence>
<evidence type="ECO:0000256" key="5">
    <source>
        <dbReference type="SAM" id="Phobius"/>
    </source>
</evidence>
<feature type="transmembrane region" description="Helical" evidence="5">
    <location>
        <begin position="235"/>
        <end position="254"/>
    </location>
</feature>
<evidence type="ECO:0000256" key="3">
    <source>
        <dbReference type="ARBA" id="ARBA00022989"/>
    </source>
</evidence>
<feature type="transmembrane region" description="Helical" evidence="5">
    <location>
        <begin position="76"/>
        <end position="100"/>
    </location>
</feature>
<dbReference type="PANTHER" id="PTHR31465">
    <property type="entry name" value="PROTEIN RTA1-RELATED"/>
    <property type="match status" value="1"/>
</dbReference>
<accession>A0A8K0TMY4</accession>
<dbReference type="Proteomes" id="UP000813385">
    <property type="component" value="Unassembled WGS sequence"/>
</dbReference>
<keyword evidence="2 5" id="KW-0812">Transmembrane</keyword>
<evidence type="ECO:0000313" key="6">
    <source>
        <dbReference type="EMBL" id="KAH7375264.1"/>
    </source>
</evidence>
<proteinExistence type="predicted"/>
<comment type="caution">
    <text evidence="6">The sequence shown here is derived from an EMBL/GenBank/DDBJ whole genome shotgun (WGS) entry which is preliminary data.</text>
</comment>
<feature type="transmembrane region" description="Helical" evidence="5">
    <location>
        <begin position="45"/>
        <end position="64"/>
    </location>
</feature>
<evidence type="ECO:0000256" key="1">
    <source>
        <dbReference type="ARBA" id="ARBA00004141"/>
    </source>
</evidence>
<dbReference type="Pfam" id="PF04479">
    <property type="entry name" value="RTA1"/>
    <property type="match status" value="1"/>
</dbReference>
<dbReference type="EMBL" id="JAGPXD010000001">
    <property type="protein sequence ID" value="KAH7375264.1"/>
    <property type="molecule type" value="Genomic_DNA"/>
</dbReference>
<reference evidence="6" key="1">
    <citation type="journal article" date="2021" name="Nat. Commun.">
        <title>Genetic determinants of endophytism in the Arabidopsis root mycobiome.</title>
        <authorList>
            <person name="Mesny F."/>
            <person name="Miyauchi S."/>
            <person name="Thiergart T."/>
            <person name="Pickel B."/>
            <person name="Atanasova L."/>
            <person name="Karlsson M."/>
            <person name="Huettel B."/>
            <person name="Barry K.W."/>
            <person name="Haridas S."/>
            <person name="Chen C."/>
            <person name="Bauer D."/>
            <person name="Andreopoulos W."/>
            <person name="Pangilinan J."/>
            <person name="LaButti K."/>
            <person name="Riley R."/>
            <person name="Lipzen A."/>
            <person name="Clum A."/>
            <person name="Drula E."/>
            <person name="Henrissat B."/>
            <person name="Kohler A."/>
            <person name="Grigoriev I.V."/>
            <person name="Martin F.M."/>
            <person name="Hacquard S."/>
        </authorList>
    </citation>
    <scope>NUCLEOTIDE SEQUENCE</scope>
    <source>
        <strain evidence="6">MPI-CAGE-AT-0016</strain>
    </source>
</reference>
<organism evidence="6 7">
    <name type="scientific">Plectosphaerella cucumerina</name>
    <dbReference type="NCBI Taxonomy" id="40658"/>
    <lineage>
        <taxon>Eukaryota</taxon>
        <taxon>Fungi</taxon>
        <taxon>Dikarya</taxon>
        <taxon>Ascomycota</taxon>
        <taxon>Pezizomycotina</taxon>
        <taxon>Sordariomycetes</taxon>
        <taxon>Hypocreomycetidae</taxon>
        <taxon>Glomerellales</taxon>
        <taxon>Plectosphaerellaceae</taxon>
        <taxon>Plectosphaerella</taxon>
    </lineage>
</organism>
<feature type="transmembrane region" description="Helical" evidence="5">
    <location>
        <begin position="120"/>
        <end position="142"/>
    </location>
</feature>